<comment type="caution">
    <text evidence="1">The sequence shown here is derived from an EMBL/GenBank/DDBJ whole genome shotgun (WGS) entry which is preliminary data.</text>
</comment>
<dbReference type="RefSeq" id="WP_135244573.1">
    <property type="nucleotide sequence ID" value="NZ_SIHO01000001.1"/>
</dbReference>
<dbReference type="PANTHER" id="PTHR37315">
    <property type="entry name" value="UPF0311 PROTEIN BLR7842"/>
    <property type="match status" value="1"/>
</dbReference>
<dbReference type="Gene3D" id="2.40.160.20">
    <property type="match status" value="1"/>
</dbReference>
<evidence type="ECO:0000313" key="1">
    <source>
        <dbReference type="EMBL" id="TFU05848.1"/>
    </source>
</evidence>
<dbReference type="Pfam" id="PF11578">
    <property type="entry name" value="DUF3237"/>
    <property type="match status" value="1"/>
</dbReference>
<dbReference type="EMBL" id="SIHO01000001">
    <property type="protein sequence ID" value="TFU05848.1"/>
    <property type="molecule type" value="Genomic_DNA"/>
</dbReference>
<name>A0A4Y9ESH1_9SPHN</name>
<proteinExistence type="predicted"/>
<sequence length="152" mass="16212">MTGVALTGTPMLQFELAVGAPVDAGTLHGMQRRYIPILGGSVRGNHDGVVLPGGADWQDIAPDGSLEISARYVLDLGGGHVEVDSRGLRAGPAEVLARLARGEAVDPADYYFRTAMRFRTAAPALAYLNRLLAVTTGERRADRVHLDIFMIA</sequence>
<dbReference type="InterPro" id="IPR020915">
    <property type="entry name" value="UPF0311"/>
</dbReference>
<reference evidence="1 2" key="1">
    <citation type="submission" date="2019-02" db="EMBL/GenBank/DDBJ databases">
        <title>Polymorphobacter sp. isolated from the lake at the Tibet of China.</title>
        <authorList>
            <person name="Li A."/>
        </authorList>
    </citation>
    <scope>NUCLEOTIDE SEQUENCE [LARGE SCALE GENOMIC DNA]</scope>
    <source>
        <strain evidence="1 2">DJ1R-1</strain>
    </source>
</reference>
<dbReference type="OrthoDB" id="5294829at2"/>
<accession>A0A4Y9ESH1</accession>
<dbReference type="PANTHER" id="PTHR37315:SF1">
    <property type="entry name" value="UPF0311 PROTEIN BLR7842"/>
    <property type="match status" value="1"/>
</dbReference>
<dbReference type="Proteomes" id="UP000297737">
    <property type="component" value="Unassembled WGS sequence"/>
</dbReference>
<organism evidence="1 2">
    <name type="scientific">Glacieibacterium arshaanense</name>
    <dbReference type="NCBI Taxonomy" id="2511025"/>
    <lineage>
        <taxon>Bacteria</taxon>
        <taxon>Pseudomonadati</taxon>
        <taxon>Pseudomonadota</taxon>
        <taxon>Alphaproteobacteria</taxon>
        <taxon>Sphingomonadales</taxon>
        <taxon>Sphingosinicellaceae</taxon>
        <taxon>Glacieibacterium</taxon>
    </lineage>
</organism>
<protein>
    <submittedName>
        <fullName evidence="1">DUF3237 family protein</fullName>
    </submittedName>
</protein>
<keyword evidence="2" id="KW-1185">Reference proteome</keyword>
<evidence type="ECO:0000313" key="2">
    <source>
        <dbReference type="Proteomes" id="UP000297737"/>
    </source>
</evidence>
<dbReference type="AlphaFoldDB" id="A0A4Y9ESH1"/>
<gene>
    <name evidence="1" type="ORF">EUV02_02150</name>
</gene>